<evidence type="ECO:0000256" key="1">
    <source>
        <dbReference type="ARBA" id="ARBA00007905"/>
    </source>
</evidence>
<dbReference type="PROSITE" id="PS00063">
    <property type="entry name" value="ALDOKETO_REDUCTASE_3"/>
    <property type="match status" value="1"/>
</dbReference>
<dbReference type="PROSITE" id="PS00062">
    <property type="entry name" value="ALDOKETO_REDUCTASE_2"/>
    <property type="match status" value="1"/>
</dbReference>
<dbReference type="InterPro" id="IPR020471">
    <property type="entry name" value="AKR"/>
</dbReference>
<dbReference type="PROSITE" id="PS00798">
    <property type="entry name" value="ALDOKETO_REDUCTASE_1"/>
    <property type="match status" value="1"/>
</dbReference>
<dbReference type="PIRSF" id="PIRSF000097">
    <property type="entry name" value="AKR"/>
    <property type="match status" value="1"/>
</dbReference>
<evidence type="ECO:0000256" key="5">
    <source>
        <dbReference type="PIRSR" id="PIRSR000097-3"/>
    </source>
</evidence>
<evidence type="ECO:0000256" key="4">
    <source>
        <dbReference type="PIRSR" id="PIRSR000097-2"/>
    </source>
</evidence>
<evidence type="ECO:0000256" key="3">
    <source>
        <dbReference type="PIRSR" id="PIRSR000097-1"/>
    </source>
</evidence>
<evidence type="ECO:0000313" key="8">
    <source>
        <dbReference type="Proteomes" id="UP000572212"/>
    </source>
</evidence>
<accession>A0A841RJN9</accession>
<sequence>MNLSTTYELNNGTKIPAIGLGVYKAEPGKEVYEAVKSALEIGYRHIDTASLYANESDVGKAIRDSGIPREEIFVTTKVWNDEQGYEETKAAFNRSLSRLQMDYVDLYLVHWPVPGKYTETYRALEDIYREEKAKAIGVSNFLPHHLEELLQSAEITPAVNQIELHPELQQIETQEFCNKHGILVEAWAPLGKARYFDHPTLKKLAAKHTKTPAQIIIRWQFQSGIITIPKSVHKERQLENVNIFDFELTSDDIKDIELMNLEKRIGAHPDEFDYGID</sequence>
<dbReference type="InterPro" id="IPR023210">
    <property type="entry name" value="NADP_OxRdtase_dom"/>
</dbReference>
<feature type="domain" description="NADP-dependent oxidoreductase" evidence="6">
    <location>
        <begin position="27"/>
        <end position="257"/>
    </location>
</feature>
<dbReference type="Pfam" id="PF00248">
    <property type="entry name" value="Aldo_ket_red"/>
    <property type="match status" value="1"/>
</dbReference>
<organism evidence="7 8">
    <name type="scientific">Gracilibacillus halotolerans</name>
    <dbReference type="NCBI Taxonomy" id="74386"/>
    <lineage>
        <taxon>Bacteria</taxon>
        <taxon>Bacillati</taxon>
        <taxon>Bacillota</taxon>
        <taxon>Bacilli</taxon>
        <taxon>Bacillales</taxon>
        <taxon>Bacillaceae</taxon>
        <taxon>Gracilibacillus</taxon>
    </lineage>
</organism>
<feature type="binding site" evidence="4">
    <location>
        <position position="110"/>
    </location>
    <ligand>
        <name>substrate</name>
    </ligand>
</feature>
<keyword evidence="8" id="KW-1185">Reference proteome</keyword>
<dbReference type="PANTHER" id="PTHR43827:SF1">
    <property type="entry name" value="2,5-DIKETO-D-GLUCONIC ACID REDUCTASE"/>
    <property type="match status" value="1"/>
</dbReference>
<dbReference type="RefSeq" id="WP_184246458.1">
    <property type="nucleotide sequence ID" value="NZ_BAAACU010000028.1"/>
</dbReference>
<dbReference type="AlphaFoldDB" id="A0A841RJN9"/>
<dbReference type="Gene3D" id="3.20.20.100">
    <property type="entry name" value="NADP-dependent oxidoreductase domain"/>
    <property type="match status" value="1"/>
</dbReference>
<protein>
    <submittedName>
        <fullName evidence="7">Diketogulonate reductase-like aldo/keto reductase</fullName>
    </submittedName>
</protein>
<dbReference type="InterPro" id="IPR018170">
    <property type="entry name" value="Aldo/ket_reductase_CS"/>
</dbReference>
<dbReference type="PANTHER" id="PTHR43827">
    <property type="entry name" value="2,5-DIKETO-D-GLUCONIC ACID REDUCTASE"/>
    <property type="match status" value="1"/>
</dbReference>
<name>A0A841RJN9_9BACI</name>
<evidence type="ECO:0000256" key="2">
    <source>
        <dbReference type="ARBA" id="ARBA00023002"/>
    </source>
</evidence>
<dbReference type="EMBL" id="JACHON010000004">
    <property type="protein sequence ID" value="MBB6512719.1"/>
    <property type="molecule type" value="Genomic_DNA"/>
</dbReference>
<dbReference type="SUPFAM" id="SSF51430">
    <property type="entry name" value="NAD(P)-linked oxidoreductase"/>
    <property type="match status" value="1"/>
</dbReference>
<dbReference type="PRINTS" id="PR00069">
    <property type="entry name" value="ALDKETRDTASE"/>
</dbReference>
<dbReference type="InterPro" id="IPR036812">
    <property type="entry name" value="NAD(P)_OxRdtase_dom_sf"/>
</dbReference>
<evidence type="ECO:0000259" key="6">
    <source>
        <dbReference type="Pfam" id="PF00248"/>
    </source>
</evidence>
<dbReference type="FunFam" id="3.20.20.100:FF:000015">
    <property type="entry name" value="Oxidoreductase, aldo/keto reductase family"/>
    <property type="match status" value="1"/>
</dbReference>
<proteinExistence type="inferred from homology"/>
<dbReference type="GO" id="GO:0016491">
    <property type="term" value="F:oxidoreductase activity"/>
    <property type="evidence" value="ECO:0007669"/>
    <property type="project" value="UniProtKB-KW"/>
</dbReference>
<evidence type="ECO:0000313" key="7">
    <source>
        <dbReference type="EMBL" id="MBB6512719.1"/>
    </source>
</evidence>
<comment type="similarity">
    <text evidence="1">Belongs to the aldo/keto reductase family.</text>
</comment>
<keyword evidence="2" id="KW-0560">Oxidoreductase</keyword>
<feature type="site" description="Lowers pKa of active site Tyr" evidence="5">
    <location>
        <position position="77"/>
    </location>
</feature>
<feature type="active site" description="Proton donor" evidence="3">
    <location>
        <position position="52"/>
    </location>
</feature>
<reference evidence="7 8" key="1">
    <citation type="submission" date="2020-08" db="EMBL/GenBank/DDBJ databases">
        <title>Genomic Encyclopedia of Type Strains, Phase IV (KMG-IV): sequencing the most valuable type-strain genomes for metagenomic binning, comparative biology and taxonomic classification.</title>
        <authorList>
            <person name="Goeker M."/>
        </authorList>
    </citation>
    <scope>NUCLEOTIDE SEQUENCE [LARGE SCALE GENOMIC DNA]</scope>
    <source>
        <strain evidence="7 8">DSM 11805</strain>
    </source>
</reference>
<gene>
    <name evidence="7" type="ORF">GGQ92_001505</name>
</gene>
<comment type="caution">
    <text evidence="7">The sequence shown here is derived from an EMBL/GenBank/DDBJ whole genome shotgun (WGS) entry which is preliminary data.</text>
</comment>
<dbReference type="Proteomes" id="UP000572212">
    <property type="component" value="Unassembled WGS sequence"/>
</dbReference>